<keyword evidence="3" id="KW-1185">Reference proteome</keyword>
<gene>
    <name evidence="2" type="ORF">MANY_40900</name>
</gene>
<name>A0A6N4WEE3_9MYCO</name>
<proteinExistence type="predicted"/>
<feature type="region of interest" description="Disordered" evidence="1">
    <location>
        <begin position="1"/>
        <end position="22"/>
    </location>
</feature>
<evidence type="ECO:0000313" key="2">
    <source>
        <dbReference type="EMBL" id="BBZ78753.1"/>
    </source>
</evidence>
<dbReference type="KEGG" id="many:MANY_40900"/>
<dbReference type="EMBL" id="AP022620">
    <property type="protein sequence ID" value="BBZ78753.1"/>
    <property type="molecule type" value="Genomic_DNA"/>
</dbReference>
<accession>A0A6N4WEE3</accession>
<evidence type="ECO:0000313" key="3">
    <source>
        <dbReference type="Proteomes" id="UP000467249"/>
    </source>
</evidence>
<dbReference type="AlphaFoldDB" id="A0A6N4WEE3"/>
<dbReference type="Proteomes" id="UP000467249">
    <property type="component" value="Chromosome"/>
</dbReference>
<evidence type="ECO:0000256" key="1">
    <source>
        <dbReference type="SAM" id="MobiDB-lite"/>
    </source>
</evidence>
<sequence>MGPRCEGQAGREGPPAIEEEGNTVKKFAITSVIASGLVAAALSIAAPAQADLGHNEWVNQIGQAASAPQVDTTVHGSR</sequence>
<protein>
    <submittedName>
        <fullName evidence="2">Uncharacterized protein</fullName>
    </submittedName>
</protein>
<reference evidence="2 3" key="1">
    <citation type="journal article" date="2019" name="Emerg. Microbes Infect.">
        <title>Comprehensive subspecies identification of 175 nontuberculous mycobacteria species based on 7547 genomic profiles.</title>
        <authorList>
            <person name="Matsumoto Y."/>
            <person name="Kinjo T."/>
            <person name="Motooka D."/>
            <person name="Nabeya D."/>
            <person name="Jung N."/>
            <person name="Uechi K."/>
            <person name="Horii T."/>
            <person name="Iida T."/>
            <person name="Fujita J."/>
            <person name="Nakamura S."/>
        </authorList>
    </citation>
    <scope>NUCLEOTIDE SEQUENCE [LARGE SCALE GENOMIC DNA]</scope>
    <source>
        <strain evidence="2 3">JCM 30275</strain>
    </source>
</reference>
<organism evidence="2 3">
    <name type="scientific">Mycolicibacterium anyangense</name>
    <dbReference type="NCBI Taxonomy" id="1431246"/>
    <lineage>
        <taxon>Bacteria</taxon>
        <taxon>Bacillati</taxon>
        <taxon>Actinomycetota</taxon>
        <taxon>Actinomycetes</taxon>
        <taxon>Mycobacteriales</taxon>
        <taxon>Mycobacteriaceae</taxon>
        <taxon>Mycolicibacterium</taxon>
    </lineage>
</organism>